<evidence type="ECO:0000259" key="5">
    <source>
        <dbReference type="Pfam" id="PF03330"/>
    </source>
</evidence>
<evidence type="ECO:0000313" key="7">
    <source>
        <dbReference type="Proteomes" id="UP001237448"/>
    </source>
</evidence>
<keyword evidence="1 3" id="KW-0456">Lyase</keyword>
<comment type="caution">
    <text evidence="6">The sequence shown here is derived from an EMBL/GenBank/DDBJ whole genome shotgun (WGS) entry which is preliminary data.</text>
</comment>
<dbReference type="PANTHER" id="PTHR34183:SF8">
    <property type="entry name" value="ENDOLYTIC PEPTIDOGLYCAN TRANSGLYCOSYLASE RLPA-RELATED"/>
    <property type="match status" value="1"/>
</dbReference>
<dbReference type="PANTHER" id="PTHR34183">
    <property type="entry name" value="ENDOLYTIC PEPTIDOGLYCAN TRANSGLYCOSYLASE RLPA"/>
    <property type="match status" value="1"/>
</dbReference>
<evidence type="ECO:0000256" key="2">
    <source>
        <dbReference type="ARBA" id="ARBA00023316"/>
    </source>
</evidence>
<dbReference type="Pfam" id="PF03330">
    <property type="entry name" value="DPBB_1"/>
    <property type="match status" value="1"/>
</dbReference>
<evidence type="ECO:0000256" key="3">
    <source>
        <dbReference type="HAMAP-Rule" id="MF_02071"/>
    </source>
</evidence>
<comment type="similarity">
    <text evidence="3 4">Belongs to the RlpA family.</text>
</comment>
<keyword evidence="7" id="KW-1185">Reference proteome</keyword>
<protein>
    <recommendedName>
        <fullName evidence="3">Endolytic peptidoglycan transglycosylase RlpA</fullName>
        <ecNumber evidence="3">4.2.2.-</ecNumber>
    </recommendedName>
</protein>
<keyword evidence="2 3" id="KW-0961">Cell wall biogenesis/degradation</keyword>
<dbReference type="InterPro" id="IPR036908">
    <property type="entry name" value="RlpA-like_sf"/>
</dbReference>
<dbReference type="InterPro" id="IPR034718">
    <property type="entry name" value="RlpA"/>
</dbReference>
<proteinExistence type="inferred from homology"/>
<accession>A0ABU0FB31</accession>
<sequence precursor="true">MTSYTTNATFFALALSLLTVTGPALAGSVGVASYYGKEMGGRRTADGERFNPGGLTAAHRSLPFGTKLRVTNLRNGKTVVVRVSDRGPFARGRMIDLSYGAARAIDMLHAGTARVKISRLAER</sequence>
<dbReference type="RefSeq" id="WP_307424771.1">
    <property type="nucleotide sequence ID" value="NZ_JAUSVK010000001.1"/>
</dbReference>
<feature type="signal peptide" evidence="3">
    <location>
        <begin position="1"/>
        <end position="26"/>
    </location>
</feature>
<dbReference type="EMBL" id="JAUSVK010000001">
    <property type="protein sequence ID" value="MDQ0391828.1"/>
    <property type="molecule type" value="Genomic_DNA"/>
</dbReference>
<dbReference type="EC" id="4.2.2.-" evidence="3"/>
<dbReference type="Gene3D" id="2.40.40.10">
    <property type="entry name" value="RlpA-like domain"/>
    <property type="match status" value="1"/>
</dbReference>
<gene>
    <name evidence="3" type="primary">rlpA</name>
    <name evidence="6" type="ORF">J3R73_001620</name>
</gene>
<dbReference type="InterPro" id="IPR012997">
    <property type="entry name" value="RplA"/>
</dbReference>
<keyword evidence="6" id="KW-0449">Lipoprotein</keyword>
<evidence type="ECO:0000313" key="6">
    <source>
        <dbReference type="EMBL" id="MDQ0391828.1"/>
    </source>
</evidence>
<dbReference type="NCBIfam" id="TIGR00413">
    <property type="entry name" value="rlpA"/>
    <property type="match status" value="1"/>
</dbReference>
<feature type="domain" description="RlpA-like protein double-psi beta-barrel" evidence="5">
    <location>
        <begin position="29"/>
        <end position="117"/>
    </location>
</feature>
<evidence type="ECO:0000256" key="1">
    <source>
        <dbReference type="ARBA" id="ARBA00023239"/>
    </source>
</evidence>
<dbReference type="Proteomes" id="UP001237448">
    <property type="component" value="Unassembled WGS sequence"/>
</dbReference>
<dbReference type="InterPro" id="IPR009009">
    <property type="entry name" value="RlpA-like_DPBB"/>
</dbReference>
<dbReference type="SUPFAM" id="SSF50685">
    <property type="entry name" value="Barwin-like endoglucanases"/>
    <property type="match status" value="1"/>
</dbReference>
<keyword evidence="3" id="KW-0732">Signal</keyword>
<reference evidence="6 7" key="1">
    <citation type="submission" date="2023-07" db="EMBL/GenBank/DDBJ databases">
        <title>Genomic Encyclopedia of Type Strains, Phase IV (KMG-IV): sequencing the most valuable type-strain genomes for metagenomic binning, comparative biology and taxonomic classification.</title>
        <authorList>
            <person name="Goeker M."/>
        </authorList>
    </citation>
    <scope>NUCLEOTIDE SEQUENCE [LARGE SCALE GENOMIC DNA]</scope>
    <source>
        <strain evidence="6 7">DSM 5896</strain>
    </source>
</reference>
<dbReference type="CDD" id="cd22268">
    <property type="entry name" value="DPBB_RlpA-like"/>
    <property type="match status" value="1"/>
</dbReference>
<comment type="function">
    <text evidence="3">Lytic transglycosylase with a strong preference for naked glycan strands that lack stem peptides.</text>
</comment>
<organism evidence="6 7">
    <name type="scientific">Labrys monachus</name>
    <dbReference type="NCBI Taxonomy" id="217067"/>
    <lineage>
        <taxon>Bacteria</taxon>
        <taxon>Pseudomonadati</taxon>
        <taxon>Pseudomonadota</taxon>
        <taxon>Alphaproteobacteria</taxon>
        <taxon>Hyphomicrobiales</taxon>
        <taxon>Xanthobacteraceae</taxon>
        <taxon>Labrys</taxon>
    </lineage>
</organism>
<name>A0ABU0FB31_9HYPH</name>
<dbReference type="HAMAP" id="MF_02071">
    <property type="entry name" value="RlpA"/>
    <property type="match status" value="1"/>
</dbReference>
<feature type="chain" id="PRO_5044916974" description="Endolytic peptidoglycan transglycosylase RlpA" evidence="3">
    <location>
        <begin position="27"/>
        <end position="123"/>
    </location>
</feature>
<evidence type="ECO:0000256" key="4">
    <source>
        <dbReference type="RuleBase" id="RU003495"/>
    </source>
</evidence>